<reference evidence="2" key="1">
    <citation type="submission" date="2022-01" db="EMBL/GenBank/DDBJ databases">
        <title>Genome sequence and assembly of Parabukholderia sp. RG36.</title>
        <authorList>
            <person name="Chhetri G."/>
        </authorList>
    </citation>
    <scope>NUCLEOTIDE SEQUENCE</scope>
    <source>
        <strain evidence="2">RG36</strain>
    </source>
</reference>
<protein>
    <submittedName>
        <fullName evidence="2">Uncharacterized protein</fullName>
    </submittedName>
</protein>
<dbReference type="Proteomes" id="UP001139308">
    <property type="component" value="Unassembled WGS sequence"/>
</dbReference>
<evidence type="ECO:0000256" key="1">
    <source>
        <dbReference type="SAM" id="MobiDB-lite"/>
    </source>
</evidence>
<feature type="region of interest" description="Disordered" evidence="1">
    <location>
        <begin position="200"/>
        <end position="221"/>
    </location>
</feature>
<dbReference type="RefSeq" id="WP_238469061.1">
    <property type="nucleotide sequence ID" value="NZ_JAKLJA010000102.1"/>
</dbReference>
<accession>A0A9X1ZZX2</accession>
<organism evidence="2 3">
    <name type="scientific">Paraburkholderia tagetis</name>
    <dbReference type="NCBI Taxonomy" id="2913261"/>
    <lineage>
        <taxon>Bacteria</taxon>
        <taxon>Pseudomonadati</taxon>
        <taxon>Pseudomonadota</taxon>
        <taxon>Betaproteobacteria</taxon>
        <taxon>Burkholderiales</taxon>
        <taxon>Burkholderiaceae</taxon>
        <taxon>Paraburkholderia</taxon>
    </lineage>
</organism>
<dbReference type="AlphaFoldDB" id="A0A9X1ZZX2"/>
<evidence type="ECO:0000313" key="2">
    <source>
        <dbReference type="EMBL" id="MCG5079098.1"/>
    </source>
</evidence>
<name>A0A9X1ZZX2_9BURK</name>
<comment type="caution">
    <text evidence="2">The sequence shown here is derived from an EMBL/GenBank/DDBJ whole genome shotgun (WGS) entry which is preliminary data.</text>
</comment>
<gene>
    <name evidence="2" type="ORF">L5014_38325</name>
</gene>
<evidence type="ECO:0000313" key="3">
    <source>
        <dbReference type="Proteomes" id="UP001139308"/>
    </source>
</evidence>
<sequence length="221" mass="23945">MTNLFDGESCPTGHQFFASVSELTTLDNLISISMTITIVLFADTFPVVITDTLLASPSDFVKAPVALPTIVRPVEMDFEVQTDSGPMKISDLSQKIHPLGRRGMFAYSGRELFARSVANGISARLSKGAGLSEALVRSELYALTEAQRESIAFAIVYDTEDGKRFQYHHRMQTFKSSVFGEVFFTGSGEKNLSELLAQLGSPQSPMGGQIPPPVGTSKSPT</sequence>
<dbReference type="EMBL" id="JAKLJA010000102">
    <property type="protein sequence ID" value="MCG5079098.1"/>
    <property type="molecule type" value="Genomic_DNA"/>
</dbReference>
<proteinExistence type="predicted"/>
<keyword evidence="3" id="KW-1185">Reference proteome</keyword>